<dbReference type="EMBL" id="JANAVB010016928">
    <property type="protein sequence ID" value="KAJ6831228.1"/>
    <property type="molecule type" value="Genomic_DNA"/>
</dbReference>
<dbReference type="EMBL" id="JANAVB010037420">
    <property type="protein sequence ID" value="KAJ6802032.1"/>
    <property type="molecule type" value="Genomic_DNA"/>
</dbReference>
<gene>
    <name evidence="4" type="ORF">M6B38_151670</name>
    <name evidence="2" type="ORF">M6B38_193170</name>
    <name evidence="3" type="ORF">M6B38_193175</name>
    <name evidence="6" type="ORF">M6B38_350825</name>
    <name evidence="5" type="ORF">M6B38_358190</name>
</gene>
<protein>
    <submittedName>
        <fullName evidence="3">Stress-associated endoplasmic reticulum protein 2</fullName>
    </submittedName>
</protein>
<organism evidence="3 7">
    <name type="scientific">Iris pallida</name>
    <name type="common">Sweet iris</name>
    <dbReference type="NCBI Taxonomy" id="29817"/>
    <lineage>
        <taxon>Eukaryota</taxon>
        <taxon>Viridiplantae</taxon>
        <taxon>Streptophyta</taxon>
        <taxon>Embryophyta</taxon>
        <taxon>Tracheophyta</taxon>
        <taxon>Spermatophyta</taxon>
        <taxon>Magnoliopsida</taxon>
        <taxon>Liliopsida</taxon>
        <taxon>Asparagales</taxon>
        <taxon>Iridaceae</taxon>
        <taxon>Iridoideae</taxon>
        <taxon>Irideae</taxon>
        <taxon>Iris</taxon>
    </lineage>
</organism>
<dbReference type="EMBL" id="JANAVB010037420">
    <property type="protein sequence ID" value="KAJ6802031.1"/>
    <property type="molecule type" value="Genomic_DNA"/>
</dbReference>
<dbReference type="Proteomes" id="UP001140949">
    <property type="component" value="Unassembled WGS sequence"/>
</dbReference>
<evidence type="ECO:0000313" key="7">
    <source>
        <dbReference type="Proteomes" id="UP001140949"/>
    </source>
</evidence>
<evidence type="ECO:0000313" key="5">
    <source>
        <dbReference type="EMBL" id="KAJ6829373.1"/>
    </source>
</evidence>
<proteinExistence type="predicted"/>
<evidence type="ECO:0000313" key="4">
    <source>
        <dbReference type="EMBL" id="KAJ6811980.1"/>
    </source>
</evidence>
<keyword evidence="7" id="KW-1185">Reference proteome</keyword>
<evidence type="ECO:0000313" key="2">
    <source>
        <dbReference type="EMBL" id="KAJ6802031.1"/>
    </source>
</evidence>
<feature type="transmembrane region" description="Helical" evidence="1">
    <location>
        <begin position="86"/>
        <end position="110"/>
    </location>
</feature>
<dbReference type="AlphaFoldDB" id="A0AAX6ED84"/>
<accession>A0AAX6ED84</accession>
<evidence type="ECO:0000313" key="6">
    <source>
        <dbReference type="EMBL" id="KAJ6831228.1"/>
    </source>
</evidence>
<feature type="transmembrane region" description="Helical" evidence="1">
    <location>
        <begin position="63"/>
        <end position="80"/>
    </location>
</feature>
<evidence type="ECO:0000313" key="3">
    <source>
        <dbReference type="EMBL" id="KAJ6802032.1"/>
    </source>
</evidence>
<evidence type="ECO:0000256" key="1">
    <source>
        <dbReference type="SAM" id="Phobius"/>
    </source>
</evidence>
<dbReference type="EMBL" id="JANAVB010018769">
    <property type="protein sequence ID" value="KAJ6829373.1"/>
    <property type="molecule type" value="Genomic_DNA"/>
</dbReference>
<keyword evidence="1" id="KW-0472">Membrane</keyword>
<reference evidence="3" key="2">
    <citation type="submission" date="2023-04" db="EMBL/GenBank/DDBJ databases">
        <authorList>
            <person name="Bruccoleri R.E."/>
            <person name="Oakeley E.J."/>
            <person name="Faust A.-M."/>
            <person name="Dessus-Babus S."/>
            <person name="Altorfer M."/>
            <person name="Burckhardt D."/>
            <person name="Oertli M."/>
            <person name="Naumann U."/>
            <person name="Petersen F."/>
            <person name="Wong J."/>
        </authorList>
    </citation>
    <scope>NUCLEOTIDE SEQUENCE</scope>
    <source>
        <strain evidence="3">GSM-AAB239-AS_SAM_17_03QT</strain>
        <tissue evidence="3">Leaf</tissue>
    </source>
</reference>
<dbReference type="EMBL" id="JANAVB010031417">
    <property type="protein sequence ID" value="KAJ6811980.1"/>
    <property type="molecule type" value="Genomic_DNA"/>
</dbReference>
<name>A0AAX6ED84_IRIPA</name>
<keyword evidence="1" id="KW-1133">Transmembrane helix</keyword>
<comment type="caution">
    <text evidence="3">The sequence shown here is derived from an EMBL/GenBank/DDBJ whole genome shotgun (WGS) entry which is preliminary data.</text>
</comment>
<keyword evidence="1" id="KW-0812">Transmembrane</keyword>
<sequence length="132" mass="15036">MQLSFTAGSAAFVCWLKSINQTSVFDETDRQHQGALQTRKLQNSRRTSQRGGLFLRQVPRKGMTILLGRLCLAFLSLWSLDHVSFHFLSVLCINSLLFSLVFCTIMLCLFEFLLSWTIIDLFGGINASKWIL</sequence>
<reference evidence="3" key="1">
    <citation type="journal article" date="2023" name="GigaByte">
        <title>Genome assembly of the bearded iris, Iris pallida Lam.</title>
        <authorList>
            <person name="Bruccoleri R.E."/>
            <person name="Oakeley E.J."/>
            <person name="Faust A.M.E."/>
            <person name="Altorfer M."/>
            <person name="Dessus-Babus S."/>
            <person name="Burckhardt D."/>
            <person name="Oertli M."/>
            <person name="Naumann U."/>
            <person name="Petersen F."/>
            <person name="Wong J."/>
        </authorList>
    </citation>
    <scope>NUCLEOTIDE SEQUENCE</scope>
    <source>
        <strain evidence="3">GSM-AAB239-AS_SAM_17_03QT</strain>
    </source>
</reference>